<dbReference type="Gene3D" id="1.10.10.60">
    <property type="entry name" value="Homeodomain-like"/>
    <property type="match status" value="1"/>
</dbReference>
<dbReference type="EMBL" id="FMZW01000004">
    <property type="protein sequence ID" value="SDC71151.1"/>
    <property type="molecule type" value="Genomic_DNA"/>
</dbReference>
<reference evidence="6 7" key="1">
    <citation type="submission" date="2016-10" db="EMBL/GenBank/DDBJ databases">
        <authorList>
            <person name="de Groot N.N."/>
        </authorList>
    </citation>
    <scope>NUCLEOTIDE SEQUENCE [LARGE SCALE GENOMIC DNA]</scope>
    <source>
        <strain evidence="6 7">R5</strain>
    </source>
</reference>
<feature type="region of interest" description="Disordered" evidence="4">
    <location>
        <begin position="1"/>
        <end position="23"/>
    </location>
</feature>
<evidence type="ECO:0000259" key="5">
    <source>
        <dbReference type="PROSITE" id="PS50977"/>
    </source>
</evidence>
<evidence type="ECO:0000256" key="1">
    <source>
        <dbReference type="ARBA" id="ARBA00023054"/>
    </source>
</evidence>
<evidence type="ECO:0000256" key="2">
    <source>
        <dbReference type="ARBA" id="ARBA00023125"/>
    </source>
</evidence>
<dbReference type="InterPro" id="IPR001647">
    <property type="entry name" value="HTH_TetR"/>
</dbReference>
<evidence type="ECO:0000256" key="4">
    <source>
        <dbReference type="SAM" id="MobiDB-lite"/>
    </source>
</evidence>
<proteinExistence type="predicted"/>
<name>A0A1G6NU47_9BRAD</name>
<dbReference type="GO" id="GO:0003700">
    <property type="term" value="F:DNA-binding transcription factor activity"/>
    <property type="evidence" value="ECO:0007669"/>
    <property type="project" value="TreeGrafter"/>
</dbReference>
<feature type="DNA-binding region" description="H-T-H motif" evidence="3">
    <location>
        <begin position="52"/>
        <end position="71"/>
    </location>
</feature>
<dbReference type="InterPro" id="IPR050109">
    <property type="entry name" value="HTH-type_TetR-like_transc_reg"/>
</dbReference>
<dbReference type="PANTHER" id="PTHR30055:SF183">
    <property type="entry name" value="NUCLEOID OCCLUSION FACTOR SLMA"/>
    <property type="match status" value="1"/>
</dbReference>
<dbReference type="PANTHER" id="PTHR30055">
    <property type="entry name" value="HTH-TYPE TRANSCRIPTIONAL REGULATOR RUTR"/>
    <property type="match status" value="1"/>
</dbReference>
<accession>A0A1G6NU47</accession>
<organism evidence="6 7">
    <name type="scientific">Bradyrhizobium brasilense</name>
    <dbReference type="NCBI Taxonomy" id="1419277"/>
    <lineage>
        <taxon>Bacteria</taxon>
        <taxon>Pseudomonadati</taxon>
        <taxon>Pseudomonadota</taxon>
        <taxon>Alphaproteobacteria</taxon>
        <taxon>Hyphomicrobiales</taxon>
        <taxon>Nitrobacteraceae</taxon>
        <taxon>Bradyrhizobium</taxon>
    </lineage>
</organism>
<dbReference type="SUPFAM" id="SSF46689">
    <property type="entry name" value="Homeodomain-like"/>
    <property type="match status" value="1"/>
</dbReference>
<dbReference type="Pfam" id="PF00440">
    <property type="entry name" value="TetR_N"/>
    <property type="match status" value="1"/>
</dbReference>
<evidence type="ECO:0000313" key="6">
    <source>
        <dbReference type="EMBL" id="SDC71151.1"/>
    </source>
</evidence>
<dbReference type="InterPro" id="IPR023772">
    <property type="entry name" value="DNA-bd_HTH_TetR-type_CS"/>
</dbReference>
<dbReference type="PROSITE" id="PS50977">
    <property type="entry name" value="HTH_TETR_2"/>
    <property type="match status" value="1"/>
</dbReference>
<dbReference type="PRINTS" id="PR00455">
    <property type="entry name" value="HTHTETR"/>
</dbReference>
<keyword evidence="1" id="KW-0175">Coiled coil</keyword>
<gene>
    <name evidence="6" type="ORF">SAMN05216337_1004245</name>
</gene>
<evidence type="ECO:0000313" key="7">
    <source>
        <dbReference type="Proteomes" id="UP000199245"/>
    </source>
</evidence>
<dbReference type="GO" id="GO:0000976">
    <property type="term" value="F:transcription cis-regulatory region binding"/>
    <property type="evidence" value="ECO:0007669"/>
    <property type="project" value="TreeGrafter"/>
</dbReference>
<dbReference type="AlphaFoldDB" id="A0A1G6NU47"/>
<sequence>MDAGGMNGKRQAAATRGAAQRWRRTQPAEVRVDDLMSAAAALFIAKGIEATTIDDIAARAGVAKGTFYHYFATKADVIIALRTRFAQDFLARVAAAISECAADDHPGRLSAWLRGAVGTYLTNVELHDVVFHDFPHHQRQSQEKDDVIAQIVAVLEDGRTAGVWAFPDARSAALIVFDGMHAVADDAIVAGTRDPEPSCRLLEEMFTRMLAAPRPRS</sequence>
<feature type="domain" description="HTH tetR-type" evidence="5">
    <location>
        <begin position="29"/>
        <end position="89"/>
    </location>
</feature>
<dbReference type="PROSITE" id="PS01081">
    <property type="entry name" value="HTH_TETR_1"/>
    <property type="match status" value="1"/>
</dbReference>
<dbReference type="InterPro" id="IPR009057">
    <property type="entry name" value="Homeodomain-like_sf"/>
</dbReference>
<evidence type="ECO:0000256" key="3">
    <source>
        <dbReference type="PROSITE-ProRule" id="PRU00335"/>
    </source>
</evidence>
<protein>
    <submittedName>
        <fullName evidence="6">Transcriptional regulator, TetR family</fullName>
    </submittedName>
</protein>
<keyword evidence="2 3" id="KW-0238">DNA-binding</keyword>
<dbReference type="Gene3D" id="1.10.357.10">
    <property type="entry name" value="Tetracycline Repressor, domain 2"/>
    <property type="match status" value="1"/>
</dbReference>
<feature type="compositionally biased region" description="Low complexity" evidence="4">
    <location>
        <begin position="10"/>
        <end position="20"/>
    </location>
</feature>
<dbReference type="Proteomes" id="UP000199245">
    <property type="component" value="Unassembled WGS sequence"/>
</dbReference>